<evidence type="ECO:0000313" key="2">
    <source>
        <dbReference type="EMBL" id="EAS47666.1"/>
    </source>
</evidence>
<gene>
    <name evidence="2" type="ORF">GB2207_02642</name>
</gene>
<protein>
    <recommendedName>
        <fullName evidence="4">Phytanoyl-CoA dioxygenase</fullName>
    </recommendedName>
</protein>
<dbReference type="eggNOG" id="COG5285">
    <property type="taxonomic scope" value="Bacteria"/>
</dbReference>
<sequence>MFQDITQSIEACAAYYGDEAEQMKQYLIQGQEKALALPNRGPIRFDENGDIHPDILKTYSKYGFYIFENALGEDELNDLKNDLEQMRENFPTEMGATLDARGRPALGSDREGFALQWAKPLSDPLGGTAMLNGRHQVKLFEPKPGEGAPQATPLYLGGSLQYSDACLRTYAHPGLLKMAEAVNGKDFVPFHEGLFIKDAGLGASVSWHQDGDTHWDSPVFDENIHGFNFMGQVYGSTAVNGVWVVPGSHKNSRVNIVDLVSKAGTERLPEAIPIICNPGDVVINSRQILHGSFANTGLEKRVTVNFGFHPMASVLNVRGAGLHAEAATFDEAFIKHRSRLIGIAIAARKQRFPDELPYAYLPIANDPEKPVWNQEVKESLKNYNLMDLSI</sequence>
<accession>Q1YT21</accession>
<evidence type="ECO:0000313" key="3">
    <source>
        <dbReference type="Proteomes" id="UP000005555"/>
    </source>
</evidence>
<proteinExistence type="predicted"/>
<dbReference type="STRING" id="314287.GB2207_02642"/>
<dbReference type="InterPro" id="IPR008775">
    <property type="entry name" value="Phytyl_CoA_dOase-like"/>
</dbReference>
<reference evidence="2 3" key="1">
    <citation type="submission" date="2006-03" db="EMBL/GenBank/DDBJ databases">
        <authorList>
            <person name="Giovannoni S.J."/>
            <person name="Cho J.-C."/>
            <person name="Ferriera S."/>
            <person name="Johnson J."/>
            <person name="Kravitz S."/>
            <person name="Halpern A."/>
            <person name="Remington K."/>
            <person name="Beeson K."/>
            <person name="Tran B."/>
            <person name="Rogers Y.-H."/>
            <person name="Friedman R."/>
            <person name="Venter J.C."/>
        </authorList>
    </citation>
    <scope>NUCLEOTIDE SEQUENCE [LARGE SCALE GENOMIC DNA]</scope>
    <source>
        <strain evidence="2 3">HTCC2207</strain>
    </source>
</reference>
<dbReference type="Pfam" id="PF05721">
    <property type="entry name" value="PhyH"/>
    <property type="match status" value="1"/>
</dbReference>
<organism evidence="2 3">
    <name type="scientific">gamma proteobacterium HTCC2207</name>
    <dbReference type="NCBI Taxonomy" id="314287"/>
    <lineage>
        <taxon>Bacteria</taxon>
        <taxon>Pseudomonadati</taxon>
        <taxon>Pseudomonadota</taxon>
        <taxon>Gammaproteobacteria</taxon>
        <taxon>Cellvibrionales</taxon>
        <taxon>Porticoccaceae</taxon>
        <taxon>SAR92 clade</taxon>
    </lineage>
</organism>
<dbReference type="Proteomes" id="UP000005555">
    <property type="component" value="Unassembled WGS sequence"/>
</dbReference>
<dbReference type="EMBL" id="AAPI01000002">
    <property type="protein sequence ID" value="EAS47666.1"/>
    <property type="molecule type" value="Genomic_DNA"/>
</dbReference>
<dbReference type="GO" id="GO:0005506">
    <property type="term" value="F:iron ion binding"/>
    <property type="evidence" value="ECO:0007669"/>
    <property type="project" value="UniProtKB-ARBA"/>
</dbReference>
<comment type="caution">
    <text evidence="2">The sequence shown here is derived from an EMBL/GenBank/DDBJ whole genome shotgun (WGS) entry which is preliminary data.</text>
</comment>
<dbReference type="PANTHER" id="PTHR20883:SF48">
    <property type="entry name" value="ECTOINE DIOXYGENASE"/>
    <property type="match status" value="1"/>
</dbReference>
<evidence type="ECO:0000256" key="1">
    <source>
        <dbReference type="ARBA" id="ARBA00001954"/>
    </source>
</evidence>
<dbReference type="HOGENOM" id="CLU_709586_0_0_6"/>
<dbReference type="AlphaFoldDB" id="Q1YT21"/>
<name>Q1YT21_9GAMM</name>
<dbReference type="GO" id="GO:0016706">
    <property type="term" value="F:2-oxoglutarate-dependent dioxygenase activity"/>
    <property type="evidence" value="ECO:0007669"/>
    <property type="project" value="UniProtKB-ARBA"/>
</dbReference>
<dbReference type="SUPFAM" id="SSF51197">
    <property type="entry name" value="Clavaminate synthase-like"/>
    <property type="match status" value="1"/>
</dbReference>
<dbReference type="PANTHER" id="PTHR20883">
    <property type="entry name" value="PHYTANOYL-COA DIOXYGENASE DOMAIN CONTAINING 1"/>
    <property type="match status" value="1"/>
</dbReference>
<comment type="cofactor">
    <cofactor evidence="1">
        <name>Fe(2+)</name>
        <dbReference type="ChEBI" id="CHEBI:29033"/>
    </cofactor>
</comment>
<evidence type="ECO:0008006" key="4">
    <source>
        <dbReference type="Google" id="ProtNLM"/>
    </source>
</evidence>
<keyword evidence="3" id="KW-1185">Reference proteome</keyword>
<dbReference type="Gene3D" id="2.60.120.620">
    <property type="entry name" value="q2cbj1_9rhob like domain"/>
    <property type="match status" value="1"/>
</dbReference>
<dbReference type="OrthoDB" id="9791262at2"/>